<organism evidence="3 4">
    <name type="scientific">Pseudomonas chlororaphis subsp. aureofaciens</name>
    <dbReference type="NCBI Taxonomy" id="587851"/>
    <lineage>
        <taxon>Bacteria</taxon>
        <taxon>Pseudomonadati</taxon>
        <taxon>Pseudomonadota</taxon>
        <taxon>Gammaproteobacteria</taxon>
        <taxon>Pseudomonadales</taxon>
        <taxon>Pseudomonadaceae</taxon>
        <taxon>Pseudomonas</taxon>
    </lineage>
</organism>
<evidence type="ECO:0000256" key="1">
    <source>
        <dbReference type="SAM" id="MobiDB-lite"/>
    </source>
</evidence>
<evidence type="ECO:0000256" key="2">
    <source>
        <dbReference type="SAM" id="SignalP"/>
    </source>
</evidence>
<feature type="signal peptide" evidence="2">
    <location>
        <begin position="1"/>
        <end position="20"/>
    </location>
</feature>
<gene>
    <name evidence="3" type="ORF">C4K07_4818</name>
</gene>
<feature type="compositionally biased region" description="Polar residues" evidence="1">
    <location>
        <begin position="157"/>
        <end position="171"/>
    </location>
</feature>
<name>A0AAD1E839_9PSED</name>
<dbReference type="Proteomes" id="UP000280455">
    <property type="component" value="Chromosome"/>
</dbReference>
<dbReference type="RefSeq" id="WP_124302018.1">
    <property type="nucleotide sequence ID" value="NZ_CP027750.1"/>
</dbReference>
<reference evidence="3 4" key="1">
    <citation type="submission" date="2018-03" db="EMBL/GenBank/DDBJ databases">
        <title>Diversity of phytobeneficial traits revealed by whole-genome analysis of worldwide-isolated phenazine-producing Pseudomonas spp.</title>
        <authorList>
            <person name="Biessy A."/>
            <person name="Novinscak A."/>
            <person name="Blom J."/>
            <person name="Leger G."/>
            <person name="Thomashow L.S."/>
            <person name="Cazorla F.M."/>
            <person name="Josic D."/>
            <person name="Filion M."/>
        </authorList>
    </citation>
    <scope>NUCLEOTIDE SEQUENCE [LARGE SCALE GENOMIC DNA]</scope>
    <source>
        <strain evidence="3 4">ChPhzS24</strain>
    </source>
</reference>
<accession>A0AAD1E839</accession>
<evidence type="ECO:0000313" key="4">
    <source>
        <dbReference type="Proteomes" id="UP000280455"/>
    </source>
</evidence>
<sequence>MRNRSVWFLCIAAIASNAFASSSELAGISVGELGKVQSETILLKAKAERAKAEQQVTQGDQTIAAQPTSSGLGGTLPQAQLMQYMPPQTSTSNQLALPVIKAVTGSARKLQATLLYSSGIEIDATTGSDLPDGFRVVQITLDGVTLERKNKRFPLGFSNQAPPMANHQSPDMPQPSAALPGLFPTRP</sequence>
<dbReference type="EMBL" id="CP027750">
    <property type="protein sequence ID" value="AZE31581.1"/>
    <property type="molecule type" value="Genomic_DNA"/>
</dbReference>
<dbReference type="NCBIfam" id="TIGR03021">
    <property type="entry name" value="pilP_fam"/>
    <property type="match status" value="1"/>
</dbReference>
<feature type="region of interest" description="Disordered" evidence="1">
    <location>
        <begin position="154"/>
        <end position="187"/>
    </location>
</feature>
<evidence type="ECO:0000313" key="3">
    <source>
        <dbReference type="EMBL" id="AZE31581.1"/>
    </source>
</evidence>
<protein>
    <submittedName>
        <fullName evidence="3">Conjugative transfer protein PilP in PFGI-1-like cluster</fullName>
    </submittedName>
</protein>
<feature type="chain" id="PRO_5042000061" evidence="2">
    <location>
        <begin position="21"/>
        <end position="187"/>
    </location>
</feature>
<dbReference type="InterPro" id="IPR022753">
    <property type="entry name" value="T4SS_pilus_biogen_PilP"/>
</dbReference>
<keyword evidence="2" id="KW-0732">Signal</keyword>
<proteinExistence type="predicted"/>
<dbReference type="AlphaFoldDB" id="A0AAD1E839"/>